<dbReference type="InterPro" id="IPR042838">
    <property type="entry name" value="KIAA1958"/>
</dbReference>
<evidence type="ECO:0000256" key="3">
    <source>
        <dbReference type="ARBA" id="ARBA00022843"/>
    </source>
</evidence>
<dbReference type="AlphaFoldDB" id="A0A6J8BJK4"/>
<feature type="compositionally biased region" description="Basic and acidic residues" evidence="4">
    <location>
        <begin position="14"/>
        <end position="34"/>
    </location>
</feature>
<evidence type="ECO:0000313" key="6">
    <source>
        <dbReference type="EMBL" id="CAC5383310.1"/>
    </source>
</evidence>
<evidence type="ECO:0000256" key="4">
    <source>
        <dbReference type="SAM" id="MobiDB-lite"/>
    </source>
</evidence>
<evidence type="ECO:0000259" key="5">
    <source>
        <dbReference type="Pfam" id="PF12012"/>
    </source>
</evidence>
<feature type="domain" description="ZMYM2-like/QRICH1 C-terminal" evidence="5">
    <location>
        <begin position="7"/>
        <end position="99"/>
    </location>
</feature>
<proteinExistence type="predicted"/>
<organism evidence="6 7">
    <name type="scientific">Mytilus coruscus</name>
    <name type="common">Sea mussel</name>
    <dbReference type="NCBI Taxonomy" id="42192"/>
    <lineage>
        <taxon>Eukaryota</taxon>
        <taxon>Metazoa</taxon>
        <taxon>Spiralia</taxon>
        <taxon>Lophotrochozoa</taxon>
        <taxon>Mollusca</taxon>
        <taxon>Bivalvia</taxon>
        <taxon>Autobranchia</taxon>
        <taxon>Pteriomorphia</taxon>
        <taxon>Mytilida</taxon>
        <taxon>Mytiloidea</taxon>
        <taxon>Mytilidae</taxon>
        <taxon>Mytilinae</taxon>
        <taxon>Mytilus</taxon>
    </lineage>
</organism>
<dbReference type="OrthoDB" id="10326676at2759"/>
<evidence type="ECO:0000313" key="7">
    <source>
        <dbReference type="Proteomes" id="UP000507470"/>
    </source>
</evidence>
<gene>
    <name evidence="6" type="ORF">MCOR_19074</name>
</gene>
<keyword evidence="7" id="KW-1185">Reference proteome</keyword>
<dbReference type="Pfam" id="PF12012">
    <property type="entry name" value="DUF3504"/>
    <property type="match status" value="1"/>
</dbReference>
<dbReference type="EMBL" id="CACVKT020003358">
    <property type="protein sequence ID" value="CAC5383310.1"/>
    <property type="molecule type" value="Genomic_DNA"/>
</dbReference>
<accession>A0A6J8BJK4</accession>
<keyword evidence="3" id="KW-0832">Ubl conjugation</keyword>
<dbReference type="PANTHER" id="PTHR46963:SF2">
    <property type="match status" value="1"/>
</dbReference>
<dbReference type="InterPro" id="IPR021893">
    <property type="entry name" value="ZMYM2-like_C"/>
</dbReference>
<protein>
    <recommendedName>
        <fullName evidence="5">ZMYM2-like/QRICH1 C-terminal domain-containing protein</fullName>
    </recommendedName>
</protein>
<evidence type="ECO:0000256" key="1">
    <source>
        <dbReference type="ARBA" id="ARBA00022499"/>
    </source>
</evidence>
<keyword evidence="1" id="KW-1017">Isopeptide bond</keyword>
<keyword evidence="2" id="KW-0597">Phosphoprotein</keyword>
<dbReference type="PANTHER" id="PTHR46963">
    <property type="entry name" value="SIMILAR TO RIKEN CDNA E130308A19"/>
    <property type="match status" value="1"/>
</dbReference>
<sequence length="265" mass="30415">MKKDPVNNRQYLEFSERLTNTRDGTKGKENRKVKPRMYENKSDRCPIQLFKAHLLRRPENAMEPESPFYLTCIPIEKRVESIIWFYARPMRENTLANLMPMAAKEAGLDRKTNHSVRLYDDDLSDDEQREYSDVLTSVKSSLGPSVTANESDNTYNKVALQKIDRPTVSHQISPPMATSSQSVCSYTAAPNNIHEQSSKGASEALSNMFSKGTVLNNCTFNINFNMEQLNGESQRHSRPNYCYEPPRKTFKRILPLESSDESQEF</sequence>
<evidence type="ECO:0000256" key="2">
    <source>
        <dbReference type="ARBA" id="ARBA00022553"/>
    </source>
</evidence>
<reference evidence="6 7" key="1">
    <citation type="submission" date="2020-06" db="EMBL/GenBank/DDBJ databases">
        <authorList>
            <person name="Li R."/>
            <person name="Bekaert M."/>
        </authorList>
    </citation>
    <scope>NUCLEOTIDE SEQUENCE [LARGE SCALE GENOMIC DNA]</scope>
    <source>
        <strain evidence="7">wild</strain>
    </source>
</reference>
<name>A0A6J8BJK4_MYTCO</name>
<dbReference type="Proteomes" id="UP000507470">
    <property type="component" value="Unassembled WGS sequence"/>
</dbReference>
<feature type="region of interest" description="Disordered" evidence="4">
    <location>
        <begin position="1"/>
        <end position="34"/>
    </location>
</feature>